<evidence type="ECO:0008006" key="4">
    <source>
        <dbReference type="Google" id="ProtNLM"/>
    </source>
</evidence>
<dbReference type="OrthoDB" id="308800at2"/>
<dbReference type="Proteomes" id="UP000184612">
    <property type="component" value="Unassembled WGS sequence"/>
</dbReference>
<dbReference type="STRING" id="1121345.SAMN02745217_03477"/>
<dbReference type="Gene3D" id="1.10.530.10">
    <property type="match status" value="1"/>
</dbReference>
<feature type="region of interest" description="Disordered" evidence="1">
    <location>
        <begin position="1"/>
        <end position="39"/>
    </location>
</feature>
<evidence type="ECO:0000313" key="3">
    <source>
        <dbReference type="Proteomes" id="UP000184612"/>
    </source>
</evidence>
<protein>
    <recommendedName>
        <fullName evidence="4">Mannosyl-glycoprotein endo-beta-N-acetylglucosaminidase</fullName>
    </recommendedName>
</protein>
<dbReference type="SUPFAM" id="SSF53955">
    <property type="entry name" value="Lysozyme-like"/>
    <property type="match status" value="1"/>
</dbReference>
<evidence type="ECO:0000256" key="1">
    <source>
        <dbReference type="SAM" id="MobiDB-lite"/>
    </source>
</evidence>
<name>A0A1M7YHI1_9FIRM</name>
<accession>A0A1M7YHI1</accession>
<gene>
    <name evidence="2" type="ORF">SAMN02745217_03477</name>
</gene>
<dbReference type="AlphaFoldDB" id="A0A1M7YHI1"/>
<feature type="compositionally biased region" description="Polar residues" evidence="1">
    <location>
        <begin position="13"/>
        <end position="34"/>
    </location>
</feature>
<keyword evidence="3" id="KW-1185">Reference proteome</keyword>
<dbReference type="EMBL" id="FRFD01000010">
    <property type="protein sequence ID" value="SHO52041.1"/>
    <property type="molecule type" value="Genomic_DNA"/>
</dbReference>
<reference evidence="2 3" key="1">
    <citation type="submission" date="2016-12" db="EMBL/GenBank/DDBJ databases">
        <authorList>
            <person name="Song W.-J."/>
            <person name="Kurnit D.M."/>
        </authorList>
    </citation>
    <scope>NUCLEOTIDE SEQUENCE [LARGE SCALE GENOMIC DNA]</scope>
    <source>
        <strain evidence="2 3">DSM 12503</strain>
    </source>
</reference>
<proteinExistence type="predicted"/>
<evidence type="ECO:0000313" key="2">
    <source>
        <dbReference type="EMBL" id="SHO52041.1"/>
    </source>
</evidence>
<dbReference type="InterPro" id="IPR023346">
    <property type="entry name" value="Lysozyme-like_dom_sf"/>
</dbReference>
<organism evidence="2 3">
    <name type="scientific">Anaerocolumna xylanovorans DSM 12503</name>
    <dbReference type="NCBI Taxonomy" id="1121345"/>
    <lineage>
        <taxon>Bacteria</taxon>
        <taxon>Bacillati</taxon>
        <taxon>Bacillota</taxon>
        <taxon>Clostridia</taxon>
        <taxon>Lachnospirales</taxon>
        <taxon>Lachnospiraceae</taxon>
        <taxon>Anaerocolumna</taxon>
    </lineage>
</organism>
<sequence>MGNGNVSYVPGDYNNNGIPDQYEPKSNSTQGIGKNKSKGTVKSKNLVTLKNLDNFGFYMGSTAKKRKSNLAKLNRVLKAYDITTPLRIAFFLGEVAHESAFGSRTLEKYNGSSPETYFNKKDSNNYKNLGNKGGNDGELFRGSGYLHNTRMVVSQI</sequence>